<feature type="domain" description="Potassium channel tetramerisation-type BTB" evidence="3">
    <location>
        <begin position="20"/>
        <end position="104"/>
    </location>
</feature>
<name>A0AA88DCR3_FICCA</name>
<evidence type="ECO:0000256" key="2">
    <source>
        <dbReference type="SAM" id="MobiDB-lite"/>
    </source>
</evidence>
<dbReference type="AlphaFoldDB" id="A0AA88DCR3"/>
<accession>A0AA88DCR3</accession>
<dbReference type="GO" id="GO:0051260">
    <property type="term" value="P:protein homooligomerization"/>
    <property type="evidence" value="ECO:0007669"/>
    <property type="project" value="InterPro"/>
</dbReference>
<comment type="caution">
    <text evidence="5">The sequence shown here is derived from an EMBL/GenBank/DDBJ whole genome shotgun (WGS) entry which is preliminary data.</text>
</comment>
<dbReference type="InterPro" id="IPR003131">
    <property type="entry name" value="T1-type_BTB"/>
</dbReference>
<feature type="domain" description="At2g24240-like C-terminal beta-propeller" evidence="4">
    <location>
        <begin position="134"/>
        <end position="466"/>
    </location>
</feature>
<dbReference type="InterPro" id="IPR057441">
    <property type="entry name" value="Beta_prop_At2g24240"/>
</dbReference>
<dbReference type="SUPFAM" id="SSF50978">
    <property type="entry name" value="WD40 repeat-like"/>
    <property type="match status" value="1"/>
</dbReference>
<dbReference type="InterPro" id="IPR045068">
    <property type="entry name" value="BACURD1-3"/>
</dbReference>
<dbReference type="PANTHER" id="PTHR11145:SF8">
    <property type="entry name" value="RE57120P"/>
    <property type="match status" value="1"/>
</dbReference>
<dbReference type="SUPFAM" id="SSF54695">
    <property type="entry name" value="POZ domain"/>
    <property type="match status" value="1"/>
</dbReference>
<evidence type="ECO:0000259" key="4">
    <source>
        <dbReference type="Pfam" id="PF25279"/>
    </source>
</evidence>
<evidence type="ECO:0008006" key="7">
    <source>
        <dbReference type="Google" id="ProtNLM"/>
    </source>
</evidence>
<evidence type="ECO:0000256" key="1">
    <source>
        <dbReference type="ARBA" id="ARBA00004906"/>
    </source>
</evidence>
<evidence type="ECO:0000313" key="6">
    <source>
        <dbReference type="Proteomes" id="UP001187192"/>
    </source>
</evidence>
<dbReference type="EMBL" id="BTGU01000052">
    <property type="protein sequence ID" value="GMN54623.1"/>
    <property type="molecule type" value="Genomic_DNA"/>
</dbReference>
<dbReference type="Pfam" id="PF25279">
    <property type="entry name" value="Beta_prop_At2g24240"/>
    <property type="match status" value="1"/>
</dbReference>
<organism evidence="5 6">
    <name type="scientific">Ficus carica</name>
    <name type="common">Common fig</name>
    <dbReference type="NCBI Taxonomy" id="3494"/>
    <lineage>
        <taxon>Eukaryota</taxon>
        <taxon>Viridiplantae</taxon>
        <taxon>Streptophyta</taxon>
        <taxon>Embryophyta</taxon>
        <taxon>Tracheophyta</taxon>
        <taxon>Spermatophyta</taxon>
        <taxon>Magnoliopsida</taxon>
        <taxon>eudicotyledons</taxon>
        <taxon>Gunneridae</taxon>
        <taxon>Pentapetalae</taxon>
        <taxon>rosids</taxon>
        <taxon>fabids</taxon>
        <taxon>Rosales</taxon>
        <taxon>Moraceae</taxon>
        <taxon>Ficeae</taxon>
        <taxon>Ficus</taxon>
    </lineage>
</organism>
<dbReference type="Pfam" id="PF02214">
    <property type="entry name" value="BTB_2"/>
    <property type="match status" value="1"/>
</dbReference>
<gene>
    <name evidence="5" type="ORF">TIFTF001_023749</name>
</gene>
<feature type="region of interest" description="Disordered" evidence="2">
    <location>
        <begin position="1"/>
        <end position="22"/>
    </location>
</feature>
<dbReference type="InterPro" id="IPR011333">
    <property type="entry name" value="SKP1/BTB/POZ_sf"/>
</dbReference>
<dbReference type="PANTHER" id="PTHR11145">
    <property type="entry name" value="BTB/POZ DOMAIN-CONTAINING ADAPTER FOR CUL3-MEDIATED RHOA DEGRADATION PROTEIN FAMILY MEMBER"/>
    <property type="match status" value="1"/>
</dbReference>
<protein>
    <recommendedName>
        <fullName evidence="7">BTB/POZ domain-containing protein</fullName>
    </recommendedName>
</protein>
<dbReference type="Gramene" id="FCD_00021197-RA">
    <property type="protein sequence ID" value="FCD_00021197-RA:cds"/>
    <property type="gene ID" value="FCD_00021197"/>
</dbReference>
<dbReference type="Proteomes" id="UP001187192">
    <property type="component" value="Unassembled WGS sequence"/>
</dbReference>
<reference evidence="5" key="1">
    <citation type="submission" date="2023-07" db="EMBL/GenBank/DDBJ databases">
        <title>draft genome sequence of fig (Ficus carica).</title>
        <authorList>
            <person name="Takahashi T."/>
            <person name="Nishimura K."/>
        </authorList>
    </citation>
    <scope>NUCLEOTIDE SEQUENCE</scope>
</reference>
<evidence type="ECO:0000259" key="3">
    <source>
        <dbReference type="Pfam" id="PF02214"/>
    </source>
</evidence>
<keyword evidence="6" id="KW-1185">Reference proteome</keyword>
<dbReference type="InterPro" id="IPR015943">
    <property type="entry name" value="WD40/YVTN_repeat-like_dom_sf"/>
</dbReference>
<evidence type="ECO:0000313" key="5">
    <source>
        <dbReference type="EMBL" id="GMN54623.1"/>
    </source>
</evidence>
<dbReference type="InterPro" id="IPR036322">
    <property type="entry name" value="WD40_repeat_dom_sf"/>
</dbReference>
<dbReference type="Gene3D" id="3.30.710.10">
    <property type="entry name" value="Potassium Channel Kv1.1, Chain A"/>
    <property type="match status" value="1"/>
</dbReference>
<comment type="pathway">
    <text evidence="1">Protein modification; protein ubiquitination.</text>
</comment>
<sequence length="477" mass="51621">MADPNPQAASSTNSHPNDRVKLNVGGKLFETTVSTLRSGGPDSLLSALSHRPSGDPNPVFIDRDPEIFSVLLSLLRSNRLPSTSRRFSKQELADEALYYGIESRLKSASSPPPLSGIDVSVVATIRPASDGFASAFTAGDGDGSVWIAHGGQISSYDWNLIHTGTVRTHLEEINSICRVYSEIAALGSDSAAGLHFYDFSGNRNVGSVHWRDPSDPRIFKARVSAIADSTDSVFAAFHCPHKENSVLVVDKSTLQIQSELGRYTGGSAKNLVPGKLAWLPETGLLVGSSITCGAFGFSGYIRLWDPRSGQVVWETNEPGSGRSRRFGDPFADVAVDAEESMIFKVCSQSGDLGMADLRNLGDDPWVYLEENNPSLSITGGVGKYCAIHCYRRQVFVGRDGSLEVWSRGANGRSESEKENGVCEGLYRRNFVDKLEDSERGIIEKIEGGGDRLFVCRRGSEGIEVWESSNSSTVVSVL</sequence>
<proteinExistence type="predicted"/>
<dbReference type="Gene3D" id="2.130.10.10">
    <property type="entry name" value="YVTN repeat-like/Quinoprotein amine dehydrogenase"/>
    <property type="match status" value="1"/>
</dbReference>